<comment type="similarity">
    <text evidence="1">Belongs to the tRNA pseudouridine synthase TruA family.</text>
</comment>
<evidence type="ECO:0000259" key="5">
    <source>
        <dbReference type="Pfam" id="PF01416"/>
    </source>
</evidence>
<name>A0A5N6KVV6_9ROSI</name>
<keyword evidence="3" id="KW-0413">Isomerase</keyword>
<dbReference type="InterPro" id="IPR020095">
    <property type="entry name" value="PsdUridine_synth_TruA_C"/>
</dbReference>
<dbReference type="GO" id="GO:0009982">
    <property type="term" value="F:pseudouridine synthase activity"/>
    <property type="evidence" value="ECO:0007669"/>
    <property type="project" value="InterPro"/>
</dbReference>
<dbReference type="PANTHER" id="PTHR11142:SF5">
    <property type="entry name" value="TRNA PSEUDOURIDINE(38_39) SYNTHASE"/>
    <property type="match status" value="1"/>
</dbReference>
<dbReference type="SUPFAM" id="SSF55120">
    <property type="entry name" value="Pseudouridine synthase"/>
    <property type="match status" value="1"/>
</dbReference>
<dbReference type="OrthoDB" id="25767at2759"/>
<gene>
    <name evidence="6" type="ORF">FH972_023542</name>
</gene>
<dbReference type="InterPro" id="IPR001406">
    <property type="entry name" value="PsdUridine_synth_TruA"/>
</dbReference>
<feature type="domain" description="Pseudouridine synthase I TruA alpha/beta" evidence="5">
    <location>
        <begin position="259"/>
        <end position="392"/>
    </location>
</feature>
<dbReference type="InterPro" id="IPR020103">
    <property type="entry name" value="PsdUridine_synth_cat_dom_sf"/>
</dbReference>
<accession>A0A5N6KVV6</accession>
<dbReference type="InterPro" id="IPR041707">
    <property type="entry name" value="Pus3-like"/>
</dbReference>
<dbReference type="GO" id="GO:1990481">
    <property type="term" value="P:mRNA pseudouridine synthesis"/>
    <property type="evidence" value="ECO:0007669"/>
    <property type="project" value="TreeGrafter"/>
</dbReference>
<evidence type="ECO:0000256" key="4">
    <source>
        <dbReference type="SAM" id="MobiDB-lite"/>
    </source>
</evidence>
<dbReference type="GO" id="GO:0003723">
    <property type="term" value="F:RNA binding"/>
    <property type="evidence" value="ECO:0007669"/>
    <property type="project" value="InterPro"/>
</dbReference>
<keyword evidence="2" id="KW-0819">tRNA processing</keyword>
<dbReference type="AlphaFoldDB" id="A0A5N6KVV6"/>
<feature type="compositionally biased region" description="Basic and acidic residues" evidence="4">
    <location>
        <begin position="525"/>
        <end position="545"/>
    </location>
</feature>
<evidence type="ECO:0000256" key="1">
    <source>
        <dbReference type="ARBA" id="ARBA00009375"/>
    </source>
</evidence>
<dbReference type="NCBIfam" id="TIGR00071">
    <property type="entry name" value="hisT_truA"/>
    <property type="match status" value="1"/>
</dbReference>
<evidence type="ECO:0000313" key="7">
    <source>
        <dbReference type="Proteomes" id="UP000327013"/>
    </source>
</evidence>
<dbReference type="InterPro" id="IPR020097">
    <property type="entry name" value="PsdUridine_synth_TruA_a/b_dom"/>
</dbReference>
<dbReference type="InterPro" id="IPR020094">
    <property type="entry name" value="TruA/RsuA/RluB/E/F_N"/>
</dbReference>
<sequence>MRPCYSLARSRLQSIPCARRTALVSSPCLAHRNMSSNDYSEWTNEKLVARAKGKRAFDPTKYTTRFIALKFAYLGQRYNGYEHHANNATPLPTIEEELWKALVKTKLIFKTSEDVADLNWDECEYSKCGRTDKGVSAFGQVVGLRVRSNRPKPRGDAAVVSTSDAEEVQEAKEFDSVIDELSYPRILNRVLPEDIRVLAWCPSLPPDFSARFSCRERRYRYFFTQPAFTPLPGAGGVMQRNTGATERDGWLDIDAMRDAASRYLGTHDFRNLSKLDPARQINNFERHIRRADIVEITPEDKVALGFLKHEAAASVNLPEAHQEPKVYYFAVHGSAFLWHQVRHMVAILFMVGQGFENPSIVSDLLDVEKNPTKPFYEMADDAPLVLWDCVFPDPEGPPDVDVMEWIYPDGQEEARDRKQAFSSAGDGRHGPGGINEVLWAGWRRKKIDEILARSLLDVVASQKSAPERDETTSEDFGNPASPHTGRLPHSARLFDGGNAPRLQGAYVPLMKRRRMESPEVSNARWLERKTAEGKVPLHADKSRVS</sequence>
<dbReference type="CDD" id="cd02569">
    <property type="entry name" value="PseudoU_synth_ScPus3"/>
    <property type="match status" value="1"/>
</dbReference>
<dbReference type="GO" id="GO:0005634">
    <property type="term" value="C:nucleus"/>
    <property type="evidence" value="ECO:0007669"/>
    <property type="project" value="TreeGrafter"/>
</dbReference>
<keyword evidence="7" id="KW-1185">Reference proteome</keyword>
<organism evidence="6 7">
    <name type="scientific">Carpinus fangiana</name>
    <dbReference type="NCBI Taxonomy" id="176857"/>
    <lineage>
        <taxon>Eukaryota</taxon>
        <taxon>Viridiplantae</taxon>
        <taxon>Streptophyta</taxon>
        <taxon>Embryophyta</taxon>
        <taxon>Tracheophyta</taxon>
        <taxon>Spermatophyta</taxon>
        <taxon>Magnoliopsida</taxon>
        <taxon>eudicotyledons</taxon>
        <taxon>Gunneridae</taxon>
        <taxon>Pentapetalae</taxon>
        <taxon>rosids</taxon>
        <taxon>fabids</taxon>
        <taxon>Fagales</taxon>
        <taxon>Betulaceae</taxon>
        <taxon>Carpinus</taxon>
    </lineage>
</organism>
<dbReference type="Proteomes" id="UP000327013">
    <property type="component" value="Unassembled WGS sequence"/>
</dbReference>
<evidence type="ECO:0000256" key="2">
    <source>
        <dbReference type="ARBA" id="ARBA00022694"/>
    </source>
</evidence>
<dbReference type="GO" id="GO:0031119">
    <property type="term" value="P:tRNA pseudouridine synthesis"/>
    <property type="evidence" value="ECO:0007669"/>
    <property type="project" value="TreeGrafter"/>
</dbReference>
<reference evidence="6 7" key="1">
    <citation type="submission" date="2019-06" db="EMBL/GenBank/DDBJ databases">
        <title>A chromosomal-level reference genome of Carpinus fangiana (Coryloideae, Betulaceae).</title>
        <authorList>
            <person name="Yang X."/>
            <person name="Wang Z."/>
            <person name="Zhang L."/>
            <person name="Hao G."/>
            <person name="Liu J."/>
            <person name="Yang Y."/>
        </authorList>
    </citation>
    <scope>NUCLEOTIDE SEQUENCE [LARGE SCALE GENOMIC DNA]</scope>
    <source>
        <strain evidence="6">Cfa_2016G</strain>
        <tissue evidence="6">Leaf</tissue>
    </source>
</reference>
<dbReference type="Pfam" id="PF01416">
    <property type="entry name" value="PseudoU_synth_1"/>
    <property type="match status" value="1"/>
</dbReference>
<dbReference type="PANTHER" id="PTHR11142">
    <property type="entry name" value="PSEUDOURIDYLATE SYNTHASE"/>
    <property type="match status" value="1"/>
</dbReference>
<dbReference type="Gene3D" id="3.30.70.580">
    <property type="entry name" value="Pseudouridine synthase I, catalytic domain, N-terminal subdomain"/>
    <property type="match status" value="1"/>
</dbReference>
<proteinExistence type="inferred from homology"/>
<protein>
    <recommendedName>
        <fullName evidence="5">Pseudouridine synthase I TruA alpha/beta domain-containing protein</fullName>
    </recommendedName>
</protein>
<evidence type="ECO:0000313" key="6">
    <source>
        <dbReference type="EMBL" id="KAB8349516.1"/>
    </source>
</evidence>
<comment type="caution">
    <text evidence="6">The sequence shown here is derived from an EMBL/GenBank/DDBJ whole genome shotgun (WGS) entry which is preliminary data.</text>
</comment>
<dbReference type="EMBL" id="VIBQ01000014">
    <property type="protein sequence ID" value="KAB8349516.1"/>
    <property type="molecule type" value="Genomic_DNA"/>
</dbReference>
<dbReference type="HAMAP" id="MF_00171">
    <property type="entry name" value="TruA"/>
    <property type="match status" value="1"/>
</dbReference>
<dbReference type="Gene3D" id="3.30.70.660">
    <property type="entry name" value="Pseudouridine synthase I, catalytic domain, C-terminal subdomain"/>
    <property type="match status" value="1"/>
</dbReference>
<evidence type="ECO:0000256" key="3">
    <source>
        <dbReference type="ARBA" id="ARBA00023235"/>
    </source>
</evidence>
<feature type="region of interest" description="Disordered" evidence="4">
    <location>
        <begin position="461"/>
        <end position="545"/>
    </location>
</feature>
<dbReference type="GO" id="GO:0005737">
    <property type="term" value="C:cytoplasm"/>
    <property type="evidence" value="ECO:0007669"/>
    <property type="project" value="TreeGrafter"/>
</dbReference>